<dbReference type="Pfam" id="PF12833">
    <property type="entry name" value="HTH_18"/>
    <property type="match status" value="1"/>
</dbReference>
<dbReference type="InterPro" id="IPR013096">
    <property type="entry name" value="Cupin_2"/>
</dbReference>
<dbReference type="InterPro" id="IPR009057">
    <property type="entry name" value="Homeodomain-like_sf"/>
</dbReference>
<keyword evidence="2" id="KW-0238">DNA-binding</keyword>
<dbReference type="Gene3D" id="1.10.10.60">
    <property type="entry name" value="Homeodomain-like"/>
    <property type="match status" value="2"/>
</dbReference>
<evidence type="ECO:0000256" key="2">
    <source>
        <dbReference type="ARBA" id="ARBA00023125"/>
    </source>
</evidence>
<name>A0ABS4INV8_9BACL</name>
<keyword evidence="6" id="KW-1185">Reference proteome</keyword>
<dbReference type="SUPFAM" id="SSF51215">
    <property type="entry name" value="Regulatory protein AraC"/>
    <property type="match status" value="1"/>
</dbReference>
<dbReference type="Pfam" id="PF07883">
    <property type="entry name" value="Cupin_2"/>
    <property type="match status" value="1"/>
</dbReference>
<dbReference type="InterPro" id="IPR014710">
    <property type="entry name" value="RmlC-like_jellyroll"/>
</dbReference>
<proteinExistence type="predicted"/>
<evidence type="ECO:0000256" key="3">
    <source>
        <dbReference type="ARBA" id="ARBA00023163"/>
    </source>
</evidence>
<reference evidence="5 6" key="1">
    <citation type="submission" date="2021-03" db="EMBL/GenBank/DDBJ databases">
        <title>Genomic Encyclopedia of Type Strains, Phase IV (KMG-IV): sequencing the most valuable type-strain genomes for metagenomic binning, comparative biology and taxonomic classification.</title>
        <authorList>
            <person name="Goeker M."/>
        </authorList>
    </citation>
    <scope>NUCLEOTIDE SEQUENCE [LARGE SCALE GENOMIC DNA]</scope>
    <source>
        <strain evidence="5 6">DSM 26048</strain>
    </source>
</reference>
<accession>A0ABS4INV8</accession>
<dbReference type="PANTHER" id="PTHR43280">
    <property type="entry name" value="ARAC-FAMILY TRANSCRIPTIONAL REGULATOR"/>
    <property type="match status" value="1"/>
</dbReference>
<dbReference type="EMBL" id="JAGGLB010000001">
    <property type="protein sequence ID" value="MBP1988726.1"/>
    <property type="molecule type" value="Genomic_DNA"/>
</dbReference>
<comment type="caution">
    <text evidence="5">The sequence shown here is derived from an EMBL/GenBank/DDBJ whole genome shotgun (WGS) entry which is preliminary data.</text>
</comment>
<evidence type="ECO:0000313" key="5">
    <source>
        <dbReference type="EMBL" id="MBP1988726.1"/>
    </source>
</evidence>
<organism evidence="5 6">
    <name type="scientific">Paenibacillus eucommiae</name>
    <dbReference type="NCBI Taxonomy" id="1355755"/>
    <lineage>
        <taxon>Bacteria</taxon>
        <taxon>Bacillati</taxon>
        <taxon>Bacillota</taxon>
        <taxon>Bacilli</taxon>
        <taxon>Bacillales</taxon>
        <taxon>Paenibacillaceae</taxon>
        <taxon>Paenibacillus</taxon>
    </lineage>
</organism>
<dbReference type="InterPro" id="IPR018060">
    <property type="entry name" value="HTH_AraC"/>
</dbReference>
<keyword evidence="3" id="KW-0804">Transcription</keyword>
<dbReference type="SUPFAM" id="SSF46689">
    <property type="entry name" value="Homeodomain-like"/>
    <property type="match status" value="2"/>
</dbReference>
<dbReference type="PANTHER" id="PTHR43280:SF2">
    <property type="entry name" value="HTH-TYPE TRANSCRIPTIONAL REGULATOR EXSA"/>
    <property type="match status" value="1"/>
</dbReference>
<feature type="domain" description="HTH araC/xylS-type" evidence="4">
    <location>
        <begin position="189"/>
        <end position="287"/>
    </location>
</feature>
<dbReference type="Gene3D" id="2.60.120.10">
    <property type="entry name" value="Jelly Rolls"/>
    <property type="match status" value="1"/>
</dbReference>
<evidence type="ECO:0000256" key="1">
    <source>
        <dbReference type="ARBA" id="ARBA00023015"/>
    </source>
</evidence>
<gene>
    <name evidence="5" type="ORF">J2Z66_000321</name>
</gene>
<evidence type="ECO:0000259" key="4">
    <source>
        <dbReference type="PROSITE" id="PS01124"/>
    </source>
</evidence>
<dbReference type="InterPro" id="IPR037923">
    <property type="entry name" value="HTH-like"/>
</dbReference>
<sequence length="290" mass="33699">MQYLFQLSRVYSGIQIISIHHIHAEKSWSFPNHRHTIMEFTYCLKGSSEQKVNGKRYILTKGDAIFIKSGVYHELKIQEDGEFFSFHFDIEIPTIYSIFQSVNEPFIFLQNTPFIGHWVETFLSDFGGDFAQLHHLPHTTVQYTVDQNLKMLQMHSSFVDFISTLAKHFYGQQEQQEKSVQASHLYIAHQVAFELNNTSQYNLQIGELAHKLNVHRSHITNCFKEVYGVTPKHYLLQLRTQKAKQYLLETNLTMEEIADQLTLSSAAHFTKFFINQTGVSPSQFRAKRGG</sequence>
<dbReference type="SMART" id="SM00342">
    <property type="entry name" value="HTH_ARAC"/>
    <property type="match status" value="1"/>
</dbReference>
<keyword evidence="1" id="KW-0805">Transcription regulation</keyword>
<dbReference type="Proteomes" id="UP001519287">
    <property type="component" value="Unassembled WGS sequence"/>
</dbReference>
<protein>
    <submittedName>
        <fullName evidence="5">AraC-like DNA-binding protein</fullName>
    </submittedName>
</protein>
<evidence type="ECO:0000313" key="6">
    <source>
        <dbReference type="Proteomes" id="UP001519287"/>
    </source>
</evidence>
<dbReference type="RefSeq" id="WP_209969027.1">
    <property type="nucleotide sequence ID" value="NZ_JAGGLB010000001.1"/>
</dbReference>
<dbReference type="PROSITE" id="PS01124">
    <property type="entry name" value="HTH_ARAC_FAMILY_2"/>
    <property type="match status" value="1"/>
</dbReference>